<feature type="compositionally biased region" description="Basic and acidic residues" evidence="7">
    <location>
        <begin position="52"/>
        <end position="69"/>
    </location>
</feature>
<dbReference type="Pfam" id="PF12134">
    <property type="entry name" value="PRP8_domainIV"/>
    <property type="match status" value="1"/>
</dbReference>
<accession>A0A8J5NVW5</accession>
<dbReference type="EMBL" id="JAELUQ010000005">
    <property type="protein sequence ID" value="KAG7413561.1"/>
    <property type="molecule type" value="Genomic_DNA"/>
</dbReference>
<dbReference type="FunFam" id="1.20.80.40:FF:000001">
    <property type="entry name" value="Pre-mRNA-processing-splicing factor 8"/>
    <property type="match status" value="1"/>
</dbReference>
<name>A0A8J5NVW5_FUSOX</name>
<dbReference type="GO" id="GO:0045292">
    <property type="term" value="P:mRNA cis splicing, via spliceosome"/>
    <property type="evidence" value="ECO:0007669"/>
    <property type="project" value="UniProtKB-ARBA"/>
</dbReference>
<dbReference type="GO" id="GO:0030619">
    <property type="term" value="F:U1 snRNA binding"/>
    <property type="evidence" value="ECO:0007669"/>
    <property type="project" value="TreeGrafter"/>
</dbReference>
<evidence type="ECO:0000256" key="2">
    <source>
        <dbReference type="ARBA" id="ARBA00022664"/>
    </source>
</evidence>
<organism evidence="9 10">
    <name type="scientific">Fusarium oxysporum f. sp. rapae</name>
    <dbReference type="NCBI Taxonomy" id="485398"/>
    <lineage>
        <taxon>Eukaryota</taxon>
        <taxon>Fungi</taxon>
        <taxon>Dikarya</taxon>
        <taxon>Ascomycota</taxon>
        <taxon>Pezizomycotina</taxon>
        <taxon>Sordariomycetes</taxon>
        <taxon>Hypocreomycetidae</taxon>
        <taxon>Hypocreales</taxon>
        <taxon>Nectriaceae</taxon>
        <taxon>Fusarium</taxon>
        <taxon>Fusarium oxysporum species complex</taxon>
    </lineage>
</organism>
<dbReference type="CDD" id="cd13838">
    <property type="entry name" value="RNase_H_like_Prp8_IV"/>
    <property type="match status" value="1"/>
</dbReference>
<feature type="compositionally biased region" description="Pro residues" evidence="7">
    <location>
        <begin position="1"/>
        <end position="43"/>
    </location>
</feature>
<evidence type="ECO:0000256" key="7">
    <source>
        <dbReference type="SAM" id="MobiDB-lite"/>
    </source>
</evidence>
<feature type="region of interest" description="Disordered" evidence="7">
    <location>
        <begin position="1"/>
        <end position="79"/>
    </location>
</feature>
<keyword evidence="5" id="KW-0508">mRNA splicing</keyword>
<dbReference type="Pfam" id="PF08083">
    <property type="entry name" value="PROCN"/>
    <property type="match status" value="1"/>
</dbReference>
<dbReference type="GO" id="GO:0097157">
    <property type="term" value="F:pre-mRNA intronic binding"/>
    <property type="evidence" value="ECO:0007669"/>
    <property type="project" value="TreeGrafter"/>
</dbReference>
<dbReference type="GO" id="GO:0000393">
    <property type="term" value="P:spliceosomal conformational changes to generate catalytic conformation"/>
    <property type="evidence" value="ECO:0007669"/>
    <property type="project" value="UniProtKB-ARBA"/>
</dbReference>
<dbReference type="Pfam" id="PF10597">
    <property type="entry name" value="U5_2-snRNA_bdg"/>
    <property type="match status" value="1"/>
</dbReference>
<dbReference type="InterPro" id="IPR021983">
    <property type="entry name" value="PRP8_domainIV"/>
</dbReference>
<dbReference type="InterPro" id="IPR012591">
    <property type="entry name" value="PRO8NT"/>
</dbReference>
<sequence>MSQLPPPPPPGWGPPPPPPPSSSLPPPPSTPAPPPPGYRPPTDPQMAKFAQKKREWVKSQRNRFGEKRKGGFVQTQKADMPPEHLRKIVKDIGDVSQKKYTNDKRSYLGALKFMPHAVLKLLENMPMPWESAREVKVLYHVNGCLTLVNEIPRVIEPVFFAQWAMMWTFMRKEKADRRLFKRMRFPPFDDEEPPLSWAENLEDVEPLEPIQMELDEEDDEAVYEWFYDHRPLLDTPHVNGPSYKAWNLTLPQMATLFRLSRPLVSDVVDKNYFYLFDLKSLLTAKALNVALPGGPRFEPLYKDIDPNDEDFGEFNAIDRIIFRNPIRTEFRVAYPYLYNSLPRSVHLSWHSHPQVVFNRADDPDLPTFHFDRRINPISSRTVAPKNVEVSHEDEIFGAGNIEESEDDAFELPAGVEPFLADEDIENENTSSAVELWWAPYPFDRRSGRMVRAQDVPLVKQWYLEHPPSDRPPVKVRVSYQKLLKNFVLNELHKKKPKAQNKQNLMRSLKQTKFFQQTTIDWVEAGLQVCRQGFNMLNLLIHRKNLTYLHLDYNFNLKPVKTLTTKERKKSRFGNAFHLMREILRLTKLIVDAQVQYRLGNIDAFQLADGILYAFNHVGQLTGMYRYKYKLMHQIRTCKDLKHLIYYRFNSGPVGKGPGCGFWAPAWRVWLFFMRGIIPLLERWLGNLLSRQFEGRHSKGVAKTVTKQRVESHFDLELRASVMADLMDMMPEGIKQNKVNTVLQHLSEAWRCWKSNIPWKVPGLPAPIENIILRYVKSKADWWISVAHYNRERIRRGATVDKTVAKKNVGRLTRLWLKAEQERQHNHMKDGPYVSSEEAIAIYTTTVHWLESRKFSPIPFPSVSYKHDTKILILALERLREAYSVKGRLNQSQREELALIEQAYDSPGTTLERIKRFLLTQRAFKEVNIDMNDNYSTINPVYDIEPIEKISDAYLDQYLWYQADQRHLFPAWIKPSDSEVPPLLVYKWAQGINNLDRVWQTENGECNVMIETELSKVYEKMELTLLNSLLRLIMDHNLADYITAKNNVQLTYKDMNHVNSYGMIRGLQFSAFVFQFYGLVLDLLLLGPQRASEIAGPPQSPNDFLQFRDRETESSHPIRLYTRYIDKVWIFLRFTAEESRDLIQRFLTEQPDPNFENVIGYKSKKCWPRDSRMRLMRHDVNLGRAVFWDMKNRLPRSVTTIEWDESFVSVYSRDNPNLLFSMCGFEVRILPKIRNQNEEFPVKDSVWSLVDNTTKERTAHAFLQVTEEDIQKFNNRIRQILMSSGSTTFTKIANKWNTALIALFTYYREAAVSTVDLLDTIVKCETKIQTRVKIGLNSKMPSRFPPAVFYTPKELGGLGMISGSHILIPASDKRWSKQTDTGVTHYRAGMTHDEETLIPNIFRYIIPWEAEFIDSQRVWTEYSQKRLEANQQNRRLTLEDLEDSWDRGLPRINTLFQKDRSTLSFDKGFRARAEFKIYQLMKNNPFWWTSQRHDGKLWNLNAYRTDVIQALGGVETILEHTLFKATGFPSWEGLFWEKASGFEESMKFKKLTNAQRSGLNQIPNRRFTLWWSPTINRANVYVGFQVQLDLTGIFLHGKIPTLKISLIQIFRAHLWQKIHESVVMDLCQVFDQELESLGIETVQKETIHPRKSYKMNSSCADILLFSNHKWNVTRPSLLYDTKDVIEQTTTNKFWIDVQLRYGDYDSHDIERYTRAKYLDYTTDSASIYPSATGLMIGIDLAYNLYSAYGMYFPGLKVLVQQAMAKIMKANPALYVLRERIRKGLQLYASESNQEFLNSQNYSELFSNQTQLFIDDTNVYRVTIHKTFEGNLTTKPINGAIFIFNPRTGQLFLKIIHTSVWAGQKRLGQLAKWKTAEEVAALIRSLPVEEQPKQLIVTRKGLLDPLEVHLLDFPNISIRASELQLPFQAAMKVEKLGDMILRATEPQMVLFNLYDEWLKSISSYTAFSRLVLILRALHVNPDKTKLILRPDKTVITHEHHIWPSLSDEDWIKVETQLRDLILNDYGKKNNVNVSSLTTSEVRDIILGMEISAPSMQRQQAAEIEKQQQEQAQLTAVTTKTQNVHGEEIIVTTTSQFEQQTFASKTEWRTRAIATSNLRTRAKNIYVSSVDNDLDDITYVMPNNILKRFITIADLRVQVAGYLYGSSAPDNDQVKEIKCIVMIPQIGGLRNVQLPQQLPQSEFLEGMEPLGVIHTVSGSELPYMSAMDVTEHSKLLDTHNEWDKTNTVTVSVAFTPGSVSLSAWGLTPAGYKWGAENKDTQSDQPQGFTTTMGEKRKLLLSPRFRGFFLVPDDGKWNYSFMGNAFNGMEKRPVHVKLDTPLPFYSDQHRPVHFVNFAELEDIWVDRSDNFA</sequence>
<dbReference type="Pfam" id="PF10598">
    <property type="entry name" value="RRM_4"/>
    <property type="match status" value="1"/>
</dbReference>
<dbReference type="InterPro" id="IPR012592">
    <property type="entry name" value="PROCN"/>
</dbReference>
<keyword evidence="2" id="KW-0507">mRNA processing</keyword>
<dbReference type="SMART" id="SM00232">
    <property type="entry name" value="JAB_MPN"/>
    <property type="match status" value="1"/>
</dbReference>
<dbReference type="FunFam" id="3.40.140.10:FF:000002">
    <property type="entry name" value="Pre-mRNA-processing-splicing factor 8"/>
    <property type="match status" value="1"/>
</dbReference>
<evidence type="ECO:0000256" key="1">
    <source>
        <dbReference type="ARBA" id="ARBA00004123"/>
    </source>
</evidence>
<dbReference type="GO" id="GO:0005682">
    <property type="term" value="C:U5 snRNP"/>
    <property type="evidence" value="ECO:0007669"/>
    <property type="project" value="UniProtKB-ARBA"/>
</dbReference>
<dbReference type="CDD" id="cd08056">
    <property type="entry name" value="MPN_PRP8"/>
    <property type="match status" value="1"/>
</dbReference>
<comment type="subcellular location">
    <subcellularLocation>
        <location evidence="1">Nucleus</location>
    </subcellularLocation>
</comment>
<evidence type="ECO:0000256" key="5">
    <source>
        <dbReference type="ARBA" id="ARBA00023187"/>
    </source>
</evidence>
<evidence type="ECO:0000313" key="9">
    <source>
        <dbReference type="EMBL" id="KAG7413561.1"/>
    </source>
</evidence>
<dbReference type="InterPro" id="IPR000555">
    <property type="entry name" value="JAMM/MPN+_dom"/>
</dbReference>
<dbReference type="InterPro" id="IPR012984">
    <property type="entry name" value="PROCT"/>
</dbReference>
<evidence type="ECO:0000256" key="4">
    <source>
        <dbReference type="ARBA" id="ARBA00022884"/>
    </source>
</evidence>
<dbReference type="FunFam" id="3.30.43.40:FF:000001">
    <property type="entry name" value="Pre-mRNA-processing-splicing factor 8"/>
    <property type="match status" value="1"/>
</dbReference>
<dbReference type="Pfam" id="PF10596">
    <property type="entry name" value="U6-snRNA_bdg"/>
    <property type="match status" value="1"/>
</dbReference>
<dbReference type="InterPro" id="IPR027652">
    <property type="entry name" value="PRP8"/>
</dbReference>
<dbReference type="GO" id="GO:0008237">
    <property type="term" value="F:metallopeptidase activity"/>
    <property type="evidence" value="ECO:0007669"/>
    <property type="project" value="InterPro"/>
</dbReference>
<evidence type="ECO:0000259" key="8">
    <source>
        <dbReference type="SMART" id="SM00232"/>
    </source>
</evidence>
<reference evidence="9" key="1">
    <citation type="submission" date="2021-04" db="EMBL/GenBank/DDBJ databases">
        <title>First draft genome resource for Brassicaceae pathogens Fusarium oxysporum f. sp. raphani and Fusarium oxysporum f. sp. rapae.</title>
        <authorList>
            <person name="Asai S."/>
        </authorList>
    </citation>
    <scope>NUCLEOTIDE SEQUENCE</scope>
    <source>
        <strain evidence="9">Tf1208</strain>
    </source>
</reference>
<evidence type="ECO:0000256" key="6">
    <source>
        <dbReference type="ARBA" id="ARBA00023242"/>
    </source>
</evidence>
<keyword evidence="6" id="KW-0539">Nucleus</keyword>
<dbReference type="GO" id="GO:0000244">
    <property type="term" value="P:spliceosomal tri-snRNP complex assembly"/>
    <property type="evidence" value="ECO:0007669"/>
    <property type="project" value="TreeGrafter"/>
</dbReference>
<proteinExistence type="predicted"/>
<dbReference type="GO" id="GO:0000974">
    <property type="term" value="C:Prp19 complex"/>
    <property type="evidence" value="ECO:0007669"/>
    <property type="project" value="UniProtKB-ARBA"/>
</dbReference>
<dbReference type="GO" id="GO:0017070">
    <property type="term" value="F:U6 snRNA binding"/>
    <property type="evidence" value="ECO:0007669"/>
    <property type="project" value="InterPro"/>
</dbReference>
<gene>
    <name evidence="9" type="primary">PRPF8</name>
    <name evidence="9" type="ORF">Forpe1208_v007174</name>
</gene>
<dbReference type="FunFam" id="3.30.420.230:FF:000001">
    <property type="entry name" value="Pre-mRNA-processing-splicing factor 8"/>
    <property type="match status" value="1"/>
</dbReference>
<dbReference type="PANTHER" id="PTHR11140">
    <property type="entry name" value="PRE-MRNA SPLICING FACTOR PRP8"/>
    <property type="match status" value="1"/>
</dbReference>
<dbReference type="FunFam" id="3.90.1570.40:FF:000001">
    <property type="entry name" value="Pre-mRNA-processing-splicing factor 8"/>
    <property type="match status" value="1"/>
</dbReference>
<dbReference type="GO" id="GO:0030620">
    <property type="term" value="F:U2 snRNA binding"/>
    <property type="evidence" value="ECO:0007669"/>
    <property type="project" value="TreeGrafter"/>
</dbReference>
<dbReference type="GO" id="GO:0071013">
    <property type="term" value="C:catalytic step 2 spliceosome"/>
    <property type="evidence" value="ECO:0007669"/>
    <property type="project" value="TreeGrafter"/>
</dbReference>
<dbReference type="InterPro" id="IPR019581">
    <property type="entry name" value="Prp8_U5-snRNA-bd"/>
</dbReference>
<dbReference type="Pfam" id="PF08082">
    <property type="entry name" value="PRO8NT"/>
    <property type="match status" value="1"/>
</dbReference>
<dbReference type="Proteomes" id="UP000694050">
    <property type="component" value="Unassembled WGS sequence"/>
</dbReference>
<keyword evidence="3" id="KW-0747">Spliceosome</keyword>
<comment type="caution">
    <text evidence="9">The sequence shown here is derived from an EMBL/GenBank/DDBJ whole genome shotgun (WGS) entry which is preliminary data.</text>
</comment>
<feature type="domain" description="JAB1/MPN/MOV34 metalloenzyme" evidence="8">
    <location>
        <begin position="2134"/>
        <end position="2266"/>
    </location>
</feature>
<dbReference type="GO" id="GO:0030623">
    <property type="term" value="F:U5 snRNA binding"/>
    <property type="evidence" value="ECO:0007669"/>
    <property type="project" value="InterPro"/>
</dbReference>
<dbReference type="InterPro" id="IPR019580">
    <property type="entry name" value="Prp8_U6-snRNA-bd"/>
</dbReference>
<evidence type="ECO:0000313" key="10">
    <source>
        <dbReference type="Proteomes" id="UP000694050"/>
    </source>
</evidence>
<dbReference type="PANTHER" id="PTHR11140:SF0">
    <property type="entry name" value="PRE-MRNA-PROCESSING-SPLICING FACTOR 8"/>
    <property type="match status" value="1"/>
</dbReference>
<keyword evidence="4" id="KW-0694">RNA-binding</keyword>
<dbReference type="InterPro" id="IPR019582">
    <property type="entry name" value="RRM_spliceosomal_PrP8"/>
</dbReference>
<dbReference type="Pfam" id="PF08084">
    <property type="entry name" value="PROCT"/>
    <property type="match status" value="1"/>
</dbReference>
<protein>
    <submittedName>
        <fullName evidence="9">Pre-mRNA-processing-splicing factor 8</fullName>
    </submittedName>
</protein>
<evidence type="ECO:0000256" key="3">
    <source>
        <dbReference type="ARBA" id="ARBA00022728"/>
    </source>
</evidence>